<dbReference type="EMBL" id="DVOC01000076">
    <property type="protein sequence ID" value="HIU91240.1"/>
    <property type="molecule type" value="Genomic_DNA"/>
</dbReference>
<feature type="active site" description="Proton acceptor" evidence="9">
    <location>
        <position position="300"/>
    </location>
</feature>
<feature type="binding site" evidence="10">
    <location>
        <position position="243"/>
    </location>
    <ligand>
        <name>beta-D-galactose</name>
        <dbReference type="ChEBI" id="CHEBI:27667"/>
    </ligand>
</feature>
<dbReference type="EC" id="5.1.3.3" evidence="4 8"/>
<organism evidence="12 13">
    <name type="scientific">Candidatus Fimimonas merdipullorum</name>
    <dbReference type="NCBI Taxonomy" id="2840822"/>
    <lineage>
        <taxon>Bacteria</taxon>
        <taxon>Pseudomonadati</taxon>
        <taxon>Myxococcota</taxon>
        <taxon>Myxococcia</taxon>
        <taxon>Myxococcales</taxon>
        <taxon>Cystobacterineae</taxon>
        <taxon>Myxococcaceae</taxon>
        <taxon>Myxococcaceae incertae sedis</taxon>
        <taxon>Candidatus Fimimonas</taxon>
    </lineage>
</organism>
<evidence type="ECO:0000256" key="2">
    <source>
        <dbReference type="ARBA" id="ARBA00005028"/>
    </source>
</evidence>
<dbReference type="InterPro" id="IPR008183">
    <property type="entry name" value="Aldose_1/G6P_1-epimerase"/>
</dbReference>
<dbReference type="CDD" id="cd09019">
    <property type="entry name" value="galactose_mutarotase_like"/>
    <property type="match status" value="1"/>
</dbReference>
<dbReference type="InterPro" id="IPR015443">
    <property type="entry name" value="Aldose_1-epimerase"/>
</dbReference>
<dbReference type="PANTHER" id="PTHR10091">
    <property type="entry name" value="ALDOSE-1-EPIMERASE"/>
    <property type="match status" value="1"/>
</dbReference>
<dbReference type="GO" id="GO:0033499">
    <property type="term" value="P:galactose catabolic process via UDP-galactose, Leloir pathway"/>
    <property type="evidence" value="ECO:0007669"/>
    <property type="project" value="TreeGrafter"/>
</dbReference>
<sequence length="335" mass="36253">MITVKPMGSVEGKDVFLYTLQQGISVDISSYGATITAIRVPDKCGNTVDVALGSADLQQLTQAGSYMGAVVGRCGNRIADGKFTLEGKEYSLAKNDGGKAHLHGGNVGFNKKVFSARTEGNSVYFSLRSPDGEENYPAALDLTVKYTVSGCGLTIEYFAQSDGTTLCNPTNHAYFNLNGESDGSILDNVVTLNADSFLAVDKCLIPTEEKSVKGTPFDFTQPKPIGKDINCDDAQLKTAGGYDHNFCLKGSHAATVYSPKTGIVMDCYTDRPGIQFYSGNFLNGEQGKSLYAKRSGFCLETQLYPDAVNHPKWQSPILKKGENFYTKTQYLFSVK</sequence>
<dbReference type="Pfam" id="PF01263">
    <property type="entry name" value="Aldose_epim"/>
    <property type="match status" value="1"/>
</dbReference>
<evidence type="ECO:0000256" key="6">
    <source>
        <dbReference type="ARBA" id="ARBA00023235"/>
    </source>
</evidence>
<dbReference type="GO" id="GO:0006006">
    <property type="term" value="P:glucose metabolic process"/>
    <property type="evidence" value="ECO:0007669"/>
    <property type="project" value="TreeGrafter"/>
</dbReference>
<gene>
    <name evidence="12" type="ORF">IAC72_04450</name>
</gene>
<evidence type="ECO:0000256" key="1">
    <source>
        <dbReference type="ARBA" id="ARBA00001614"/>
    </source>
</evidence>
<evidence type="ECO:0000256" key="3">
    <source>
        <dbReference type="ARBA" id="ARBA00006206"/>
    </source>
</evidence>
<dbReference type="InterPro" id="IPR011013">
    <property type="entry name" value="Gal_mutarotase_sf_dom"/>
</dbReference>
<dbReference type="InterPro" id="IPR014718">
    <property type="entry name" value="GH-type_carb-bd"/>
</dbReference>
<dbReference type="PROSITE" id="PS00545">
    <property type="entry name" value="ALDOSE_1_EPIMERASE"/>
    <property type="match status" value="1"/>
</dbReference>
<accession>A0A9D1SQ39</accession>
<evidence type="ECO:0000256" key="8">
    <source>
        <dbReference type="PIRNR" id="PIRNR005096"/>
    </source>
</evidence>
<protein>
    <recommendedName>
        <fullName evidence="5 8">Aldose 1-epimerase</fullName>
        <ecNumber evidence="4 8">5.1.3.3</ecNumber>
    </recommendedName>
</protein>
<evidence type="ECO:0000313" key="12">
    <source>
        <dbReference type="EMBL" id="HIU91240.1"/>
    </source>
</evidence>
<reference evidence="12" key="1">
    <citation type="submission" date="2020-10" db="EMBL/GenBank/DDBJ databases">
        <authorList>
            <person name="Gilroy R."/>
        </authorList>
    </citation>
    <scope>NUCLEOTIDE SEQUENCE</scope>
    <source>
        <strain evidence="12">ChiHjej12B11-7776</strain>
    </source>
</reference>
<evidence type="ECO:0000313" key="13">
    <source>
        <dbReference type="Proteomes" id="UP000886852"/>
    </source>
</evidence>
<comment type="similarity">
    <text evidence="3 8">Belongs to the aldose epimerase family.</text>
</comment>
<name>A0A9D1SQ39_9BACT</name>
<dbReference type="Gene3D" id="2.70.98.10">
    <property type="match status" value="1"/>
</dbReference>
<keyword evidence="6 8" id="KW-0413">Isomerase</keyword>
<dbReference type="GO" id="GO:0004034">
    <property type="term" value="F:aldose 1-epimerase activity"/>
    <property type="evidence" value="ECO:0007669"/>
    <property type="project" value="UniProtKB-EC"/>
</dbReference>
<dbReference type="InterPro" id="IPR047215">
    <property type="entry name" value="Galactose_mutarotase-like"/>
</dbReference>
<evidence type="ECO:0000256" key="7">
    <source>
        <dbReference type="ARBA" id="ARBA00023277"/>
    </source>
</evidence>
<dbReference type="NCBIfam" id="NF008277">
    <property type="entry name" value="PRK11055.1"/>
    <property type="match status" value="1"/>
</dbReference>
<evidence type="ECO:0000256" key="5">
    <source>
        <dbReference type="ARBA" id="ARBA00014165"/>
    </source>
</evidence>
<evidence type="ECO:0000256" key="9">
    <source>
        <dbReference type="PIRSR" id="PIRSR005096-1"/>
    </source>
</evidence>
<proteinExistence type="inferred from homology"/>
<keyword evidence="7 8" id="KW-0119">Carbohydrate metabolism</keyword>
<feature type="binding site" evidence="11">
    <location>
        <begin position="76"/>
        <end position="77"/>
    </location>
    <ligand>
        <name>beta-D-galactose</name>
        <dbReference type="ChEBI" id="CHEBI:27667"/>
    </ligand>
</feature>
<dbReference type="PIRSF" id="PIRSF005096">
    <property type="entry name" value="GALM"/>
    <property type="match status" value="1"/>
</dbReference>
<dbReference type="AlphaFoldDB" id="A0A9D1SQ39"/>
<comment type="pathway">
    <text evidence="2 8">Carbohydrate metabolism; hexose metabolism.</text>
</comment>
<dbReference type="InterPro" id="IPR018052">
    <property type="entry name" value="Ald1_epimerase_CS"/>
</dbReference>
<dbReference type="PANTHER" id="PTHR10091:SF0">
    <property type="entry name" value="GALACTOSE MUTAROTASE"/>
    <property type="match status" value="1"/>
</dbReference>
<dbReference type="SUPFAM" id="SSF74650">
    <property type="entry name" value="Galactose mutarotase-like"/>
    <property type="match status" value="1"/>
</dbReference>
<evidence type="ECO:0000256" key="4">
    <source>
        <dbReference type="ARBA" id="ARBA00013185"/>
    </source>
</evidence>
<dbReference type="Proteomes" id="UP000886852">
    <property type="component" value="Unassembled WGS sequence"/>
</dbReference>
<dbReference type="GO" id="GO:0030246">
    <property type="term" value="F:carbohydrate binding"/>
    <property type="evidence" value="ECO:0007669"/>
    <property type="project" value="InterPro"/>
</dbReference>
<evidence type="ECO:0000256" key="10">
    <source>
        <dbReference type="PIRSR" id="PIRSR005096-2"/>
    </source>
</evidence>
<comment type="caution">
    <text evidence="12">The sequence shown here is derived from an EMBL/GenBank/DDBJ whole genome shotgun (WGS) entry which is preliminary data.</text>
</comment>
<reference evidence="12" key="2">
    <citation type="journal article" date="2021" name="PeerJ">
        <title>Extensive microbial diversity within the chicken gut microbiome revealed by metagenomics and culture.</title>
        <authorList>
            <person name="Gilroy R."/>
            <person name="Ravi A."/>
            <person name="Getino M."/>
            <person name="Pursley I."/>
            <person name="Horton D.L."/>
            <person name="Alikhan N.F."/>
            <person name="Baker D."/>
            <person name="Gharbi K."/>
            <person name="Hall N."/>
            <person name="Watson M."/>
            <person name="Adriaenssens E.M."/>
            <person name="Foster-Nyarko E."/>
            <person name="Jarju S."/>
            <person name="Secka A."/>
            <person name="Antonio M."/>
            <person name="Oren A."/>
            <person name="Chaudhuri R.R."/>
            <person name="La Ragione R."/>
            <person name="Hildebrand F."/>
            <person name="Pallen M.J."/>
        </authorList>
    </citation>
    <scope>NUCLEOTIDE SEQUENCE</scope>
    <source>
        <strain evidence="12">ChiHjej12B11-7776</strain>
    </source>
</reference>
<feature type="binding site" evidence="11">
    <location>
        <begin position="172"/>
        <end position="174"/>
    </location>
    <ligand>
        <name>beta-D-galactose</name>
        <dbReference type="ChEBI" id="CHEBI:27667"/>
    </ligand>
</feature>
<comment type="catalytic activity">
    <reaction evidence="1 8">
        <text>alpha-D-glucose = beta-D-glucose</text>
        <dbReference type="Rhea" id="RHEA:10264"/>
        <dbReference type="ChEBI" id="CHEBI:15903"/>
        <dbReference type="ChEBI" id="CHEBI:17925"/>
        <dbReference type="EC" id="5.1.3.3"/>
    </reaction>
</comment>
<feature type="active site" description="Proton donor" evidence="9">
    <location>
        <position position="172"/>
    </location>
</feature>
<evidence type="ECO:0000256" key="11">
    <source>
        <dbReference type="PIRSR" id="PIRSR005096-3"/>
    </source>
</evidence>